<keyword evidence="2" id="KW-1185">Reference proteome</keyword>
<evidence type="ECO:0000313" key="1">
    <source>
        <dbReference type="EMBL" id="SOD65295.1"/>
    </source>
</evidence>
<sequence length="63" mass="7605">MYKFEFFELPYDFSQKDEITKLYEYLHSACVNRGKKNQASDRFLHSVEKLNPMLINHIDNSEM</sequence>
<evidence type="ECO:0000313" key="2">
    <source>
        <dbReference type="Proteomes" id="UP000219669"/>
    </source>
</evidence>
<accession>A0A286E325</accession>
<reference evidence="1 2" key="1">
    <citation type="submission" date="2017-09" db="EMBL/GenBank/DDBJ databases">
        <authorList>
            <person name="Ehlers B."/>
            <person name="Leendertz F.H."/>
        </authorList>
    </citation>
    <scope>NUCLEOTIDE SEQUENCE [LARGE SCALE GENOMIC DNA]</scope>
    <source>
        <strain evidence="1 2">DSM 16848</strain>
    </source>
</reference>
<organism evidence="1 2">
    <name type="scientific">Alysiella filiformis DSM 16848</name>
    <dbReference type="NCBI Taxonomy" id="1120981"/>
    <lineage>
        <taxon>Bacteria</taxon>
        <taxon>Pseudomonadati</taxon>
        <taxon>Pseudomonadota</taxon>
        <taxon>Betaproteobacteria</taxon>
        <taxon>Neisseriales</taxon>
        <taxon>Neisseriaceae</taxon>
        <taxon>Alysiella</taxon>
    </lineage>
</organism>
<protein>
    <submittedName>
        <fullName evidence="1">Uncharacterized protein</fullName>
    </submittedName>
</protein>
<dbReference type="EMBL" id="OCNF01000002">
    <property type="protein sequence ID" value="SOD65295.1"/>
    <property type="molecule type" value="Genomic_DNA"/>
</dbReference>
<dbReference type="Proteomes" id="UP000219669">
    <property type="component" value="Unassembled WGS sequence"/>
</dbReference>
<name>A0A286E325_9NEIS</name>
<proteinExistence type="predicted"/>
<dbReference type="AlphaFoldDB" id="A0A286E325"/>
<gene>
    <name evidence="1" type="ORF">SAMN02746062_00234</name>
</gene>